<dbReference type="PANTHER" id="PTHR43065">
    <property type="entry name" value="SENSOR HISTIDINE KINASE"/>
    <property type="match status" value="1"/>
</dbReference>
<evidence type="ECO:0000259" key="2">
    <source>
        <dbReference type="PROSITE" id="PS50112"/>
    </source>
</evidence>
<feature type="domain" description="Histidine kinase" evidence="1">
    <location>
        <begin position="393"/>
        <end position="587"/>
    </location>
</feature>
<dbReference type="InterPro" id="IPR001610">
    <property type="entry name" value="PAC"/>
</dbReference>
<dbReference type="OrthoDB" id="5522855at2"/>
<dbReference type="AlphaFoldDB" id="A0A521E1Z8"/>
<dbReference type="Proteomes" id="UP000317557">
    <property type="component" value="Unassembled WGS sequence"/>
</dbReference>
<protein>
    <submittedName>
        <fullName evidence="4">PAS domain S-box-containing protein</fullName>
    </submittedName>
</protein>
<dbReference type="PANTHER" id="PTHR43065:SF23">
    <property type="entry name" value="SENSOR HISTIDINE KINASE PDTAS"/>
    <property type="match status" value="1"/>
</dbReference>
<name>A0A521E1Z8_9BACT</name>
<dbReference type="InterPro" id="IPR013655">
    <property type="entry name" value="PAS_fold_3"/>
</dbReference>
<dbReference type="PROSITE" id="PS50113">
    <property type="entry name" value="PAC"/>
    <property type="match status" value="2"/>
</dbReference>
<dbReference type="InterPro" id="IPR011495">
    <property type="entry name" value="Sig_transdc_His_kin_sub2_dim/P"/>
</dbReference>
<dbReference type="Gene3D" id="3.30.450.20">
    <property type="entry name" value="PAS domain"/>
    <property type="match status" value="4"/>
</dbReference>
<dbReference type="PROSITE" id="PS50112">
    <property type="entry name" value="PAS"/>
    <property type="match status" value="1"/>
</dbReference>
<feature type="domain" description="PAC" evidence="3">
    <location>
        <begin position="204"/>
        <end position="256"/>
    </location>
</feature>
<dbReference type="InterPro" id="IPR003594">
    <property type="entry name" value="HATPase_dom"/>
</dbReference>
<dbReference type="Pfam" id="PF02518">
    <property type="entry name" value="HATPase_c"/>
    <property type="match status" value="1"/>
</dbReference>
<dbReference type="NCBIfam" id="TIGR00229">
    <property type="entry name" value="sensory_box"/>
    <property type="match status" value="2"/>
</dbReference>
<evidence type="ECO:0000313" key="5">
    <source>
        <dbReference type="Proteomes" id="UP000317557"/>
    </source>
</evidence>
<accession>A0A521E1Z8</accession>
<reference evidence="4 5" key="1">
    <citation type="submission" date="2017-05" db="EMBL/GenBank/DDBJ databases">
        <authorList>
            <person name="Varghese N."/>
            <person name="Submissions S."/>
        </authorList>
    </citation>
    <scope>NUCLEOTIDE SEQUENCE [LARGE SCALE GENOMIC DNA]</scope>
    <source>
        <strain evidence="4 5">DSM 21985</strain>
    </source>
</reference>
<dbReference type="Pfam" id="PF08447">
    <property type="entry name" value="PAS_3"/>
    <property type="match status" value="2"/>
</dbReference>
<dbReference type="Gene3D" id="3.30.565.10">
    <property type="entry name" value="Histidine kinase-like ATPase, C-terminal domain"/>
    <property type="match status" value="1"/>
</dbReference>
<feature type="domain" description="PAS" evidence="2">
    <location>
        <begin position="4"/>
        <end position="74"/>
    </location>
</feature>
<dbReference type="Gene3D" id="2.10.70.100">
    <property type="match status" value="1"/>
</dbReference>
<feature type="domain" description="PAC" evidence="3">
    <location>
        <begin position="329"/>
        <end position="382"/>
    </location>
</feature>
<keyword evidence="5" id="KW-1185">Reference proteome</keyword>
<dbReference type="SUPFAM" id="SSF55785">
    <property type="entry name" value="PYP-like sensor domain (PAS domain)"/>
    <property type="match status" value="3"/>
</dbReference>
<dbReference type="InterPro" id="IPR035965">
    <property type="entry name" value="PAS-like_dom_sf"/>
</dbReference>
<gene>
    <name evidence="4" type="ORF">SAMN06265219_11097</name>
</gene>
<evidence type="ECO:0000259" key="3">
    <source>
        <dbReference type="PROSITE" id="PS50113"/>
    </source>
</evidence>
<evidence type="ECO:0000259" key="1">
    <source>
        <dbReference type="PROSITE" id="PS50109"/>
    </source>
</evidence>
<evidence type="ECO:0000313" key="4">
    <source>
        <dbReference type="EMBL" id="SMO77993.1"/>
    </source>
</evidence>
<dbReference type="InterPro" id="IPR000700">
    <property type="entry name" value="PAS-assoc_C"/>
</dbReference>
<dbReference type="InterPro" id="IPR036890">
    <property type="entry name" value="HATPase_C_sf"/>
</dbReference>
<dbReference type="CDD" id="cd00130">
    <property type="entry name" value="PAS"/>
    <property type="match status" value="3"/>
</dbReference>
<organism evidence="4 5">
    <name type="scientific">Gracilimonas mengyeensis</name>
    <dbReference type="NCBI Taxonomy" id="1302730"/>
    <lineage>
        <taxon>Bacteria</taxon>
        <taxon>Pseudomonadati</taxon>
        <taxon>Balneolota</taxon>
        <taxon>Balneolia</taxon>
        <taxon>Balneolales</taxon>
        <taxon>Balneolaceae</taxon>
        <taxon>Gracilimonas</taxon>
    </lineage>
</organism>
<sequence length="597" mass="69805">MGIDRGFLDVLLENTTEALLFLSRDGIIQFSSPSIECISEYTVEELLGENIFQYVHPQDRNRYIQKFDEGLEANFEMRDKARFKPKNSPYRYIEWHANNQLDNPEIGYIIINLRDVTIVKETEEELAKSEKRLKQAQEIAHIGSWEYSFVTGVSNWSDEIFRIMGIEPHSKEPSLELYLAYIHPDDREQARQLIEESKKDKKPFSFSHRIVRDDGKVRIIENERRFLFDDNGDAIYMFGILHDITEQVETEEALKSHSRNLEQAFNIARIGTWKYYFYQDQFHWNQSALDVIGFGEHEVPDSWEEYMAFIPDDHKELVLKGIDEFDHNRGVDLEHQLQINGQRKWIRVKSNVELNKEGNPEYVFGVIQDIDKVKRNELKLEKALDEKTVLLAEVHHRVKNNLAIISGLLELQRMEANDENIHDYFNQSINRISSIAMVHELLYQSEEFSSVDLHSYLQRLIPGIQDTMSSSHKNISINLNIENYQISINQAIPIGLLLNELLTNSFKYAFKNRKKGVINIVLKRFDKNKLRINYSDDGVGFTEHIEFEKPQNLGLTLVHTQLQQLNSDYTVDTENGFNLEVIFKANIKEGQMVLPLN</sequence>
<dbReference type="InterPro" id="IPR005467">
    <property type="entry name" value="His_kinase_dom"/>
</dbReference>
<dbReference type="SMART" id="SM00091">
    <property type="entry name" value="PAS"/>
    <property type="match status" value="3"/>
</dbReference>
<dbReference type="SUPFAM" id="SSF55874">
    <property type="entry name" value="ATPase domain of HSP90 chaperone/DNA topoisomerase II/histidine kinase"/>
    <property type="match status" value="1"/>
</dbReference>
<dbReference type="RefSeq" id="WP_142454913.1">
    <property type="nucleotide sequence ID" value="NZ_FXTP01000010.1"/>
</dbReference>
<dbReference type="PROSITE" id="PS50109">
    <property type="entry name" value="HIS_KIN"/>
    <property type="match status" value="1"/>
</dbReference>
<proteinExistence type="predicted"/>
<dbReference type="SMART" id="SM00086">
    <property type="entry name" value="PAC"/>
    <property type="match status" value="2"/>
</dbReference>
<dbReference type="EMBL" id="FXTP01000010">
    <property type="protein sequence ID" value="SMO77993.1"/>
    <property type="molecule type" value="Genomic_DNA"/>
</dbReference>
<dbReference type="Pfam" id="PF07568">
    <property type="entry name" value="HisKA_2"/>
    <property type="match status" value="1"/>
</dbReference>
<dbReference type="InterPro" id="IPR000014">
    <property type="entry name" value="PAS"/>
</dbReference>